<dbReference type="EMBL" id="ML975159">
    <property type="protein sequence ID" value="KAF1811893.1"/>
    <property type="molecule type" value="Genomic_DNA"/>
</dbReference>
<dbReference type="PANTHER" id="PTHR42760">
    <property type="entry name" value="SHORT-CHAIN DEHYDROGENASES/REDUCTASES FAMILY MEMBER"/>
    <property type="match status" value="1"/>
</dbReference>
<dbReference type="PANTHER" id="PTHR42760:SF124">
    <property type="entry name" value="SHORT-CHAIN DEHYDROGENASE_REDUCTASE"/>
    <property type="match status" value="1"/>
</dbReference>
<accession>A0A6G1G1H3</accession>
<reference evidence="2 4" key="1">
    <citation type="submission" date="2020-01" db="EMBL/GenBank/DDBJ databases">
        <authorList>
            <consortium name="DOE Joint Genome Institute"/>
            <person name="Haridas S."/>
            <person name="Albert R."/>
            <person name="Binder M."/>
            <person name="Bloem J."/>
            <person name="Labutti K."/>
            <person name="Salamov A."/>
            <person name="Andreopoulos B."/>
            <person name="Baker S.E."/>
            <person name="Barry K."/>
            <person name="Bills G."/>
            <person name="Bluhm B.H."/>
            <person name="Cannon C."/>
            <person name="Castanera R."/>
            <person name="Culley D.E."/>
            <person name="Daum C."/>
            <person name="Ezra D."/>
            <person name="Gonzalez J.B."/>
            <person name="Henrissat B."/>
            <person name="Kuo A."/>
            <person name="Liang C."/>
            <person name="Lipzen A."/>
            <person name="Lutzoni F."/>
            <person name="Magnuson J."/>
            <person name="Mondo S."/>
            <person name="Nolan M."/>
            <person name="Ohm R."/>
            <person name="Pangilinan J."/>
            <person name="Park H.-J."/>
            <person name="Ramirez L."/>
            <person name="Alfaro M."/>
            <person name="Sun H."/>
            <person name="Tritt A."/>
            <person name="Yoshinaga Y."/>
            <person name="Zwiers L.-H."/>
            <person name="Turgeon B.G."/>
            <person name="Goodwin S.B."/>
            <person name="Spatafora J.W."/>
            <person name="Crous P.W."/>
            <person name="Grigoriev I.V."/>
        </authorList>
    </citation>
    <scope>NUCLEOTIDE SEQUENCE</scope>
    <source>
        <strain evidence="2 4">CBS 781.70</strain>
    </source>
</reference>
<evidence type="ECO:0000313" key="3">
    <source>
        <dbReference type="Proteomes" id="UP000504638"/>
    </source>
</evidence>
<keyword evidence="3" id="KW-1185">Reference proteome</keyword>
<dbReference type="OrthoDB" id="417891at2759"/>
<dbReference type="Pfam" id="PF13561">
    <property type="entry name" value="adh_short_C2"/>
    <property type="match status" value="1"/>
</dbReference>
<name>A0A6G1G1H3_9PEZI</name>
<dbReference type="GO" id="GO:0016616">
    <property type="term" value="F:oxidoreductase activity, acting on the CH-OH group of donors, NAD or NADP as acceptor"/>
    <property type="evidence" value="ECO:0007669"/>
    <property type="project" value="TreeGrafter"/>
</dbReference>
<reference evidence="4" key="3">
    <citation type="submission" date="2025-04" db="UniProtKB">
        <authorList>
            <consortium name="RefSeq"/>
        </authorList>
    </citation>
    <scope>IDENTIFICATION</scope>
    <source>
        <strain evidence="4">CBS 781.70</strain>
    </source>
</reference>
<dbReference type="Proteomes" id="UP000504638">
    <property type="component" value="Unplaced"/>
</dbReference>
<dbReference type="Pfam" id="PF00106">
    <property type="entry name" value="adh_short"/>
    <property type="match status" value="1"/>
</dbReference>
<dbReference type="SUPFAM" id="SSF51735">
    <property type="entry name" value="NAD(P)-binding Rossmann-fold domains"/>
    <property type="match status" value="1"/>
</dbReference>
<proteinExistence type="inferred from homology"/>
<evidence type="ECO:0000313" key="2">
    <source>
        <dbReference type="EMBL" id="KAF1811893.1"/>
    </source>
</evidence>
<gene>
    <name evidence="2 4" type="ORF">P152DRAFT_507715</name>
</gene>
<evidence type="ECO:0000256" key="1">
    <source>
        <dbReference type="ARBA" id="ARBA00006484"/>
    </source>
</evidence>
<dbReference type="AlphaFoldDB" id="A0A6G1G1H3"/>
<dbReference type="RefSeq" id="XP_033533524.1">
    <property type="nucleotide sequence ID" value="XM_033682549.1"/>
</dbReference>
<reference evidence="4" key="2">
    <citation type="submission" date="2020-04" db="EMBL/GenBank/DDBJ databases">
        <authorList>
            <consortium name="NCBI Genome Project"/>
        </authorList>
    </citation>
    <scope>NUCLEOTIDE SEQUENCE</scope>
    <source>
        <strain evidence="4">CBS 781.70</strain>
    </source>
</reference>
<sequence length="214" mass="23321">MACRLKGKVATITGSYSGLGRAIVLAYAAEGAAIFSDSIHNRTLEPTTLEELCRLYPGREHMFVKVDVTKANDMRNGIALCVKKTFDDTMVTNAKRVFLGCKYAIRQMVLQKPLPDTSYCASKGAVIQLTRQIALNYAGSKIHSNCLCPGFLITAMTQHVQSDPLEAAQMSKDHPLRGLGKPENVARAAVFLASEDVRWMTGPVLPVDGGYTCH</sequence>
<dbReference type="InterPro" id="IPR036291">
    <property type="entry name" value="NAD(P)-bd_dom_sf"/>
</dbReference>
<dbReference type="PRINTS" id="PR00081">
    <property type="entry name" value="GDHRDH"/>
</dbReference>
<dbReference type="Gene3D" id="3.40.50.720">
    <property type="entry name" value="NAD(P)-binding Rossmann-like Domain"/>
    <property type="match status" value="2"/>
</dbReference>
<evidence type="ECO:0000313" key="4">
    <source>
        <dbReference type="RefSeq" id="XP_033533524.1"/>
    </source>
</evidence>
<dbReference type="InterPro" id="IPR002347">
    <property type="entry name" value="SDR_fam"/>
</dbReference>
<dbReference type="GeneID" id="54423119"/>
<organism evidence="2">
    <name type="scientific">Eremomyces bilateralis CBS 781.70</name>
    <dbReference type="NCBI Taxonomy" id="1392243"/>
    <lineage>
        <taxon>Eukaryota</taxon>
        <taxon>Fungi</taxon>
        <taxon>Dikarya</taxon>
        <taxon>Ascomycota</taxon>
        <taxon>Pezizomycotina</taxon>
        <taxon>Dothideomycetes</taxon>
        <taxon>Dothideomycetes incertae sedis</taxon>
        <taxon>Eremomycetales</taxon>
        <taxon>Eremomycetaceae</taxon>
        <taxon>Eremomyces</taxon>
    </lineage>
</organism>
<protein>
    <submittedName>
        <fullName evidence="2 4">NAD(P)-binding protein</fullName>
    </submittedName>
</protein>
<comment type="similarity">
    <text evidence="1">Belongs to the short-chain dehydrogenases/reductases (SDR) family.</text>
</comment>